<dbReference type="EMBL" id="ML208319">
    <property type="protein sequence ID" value="TFK70086.1"/>
    <property type="molecule type" value="Genomic_DNA"/>
</dbReference>
<protein>
    <submittedName>
        <fullName evidence="1">Uncharacterized protein</fullName>
    </submittedName>
</protein>
<gene>
    <name evidence="1" type="ORF">BDN72DRAFT_570575</name>
</gene>
<accession>A0ACD3AWC9</accession>
<sequence>MSASISEWPFELLELVFHQVSVTDLLALTGTCLHLRDTALPVLLVRDNVQFKNFADRLYSAPSDDDLSLNLPEGHISNLLHALHIAPASSFRAFKALSISCVFPYPSSDIKDTIQNMMRLTGIFRRARQLGHVSLDFSAVSMWIWNKLTNKEQACEVRRTFGDLLMQIVDKDCRTLKVEFKHGSIPFPTVYEEVGEVEGWKATYGKLAERLHIPQSLRTKPVVARLVELKAIQLQSSNLTSVVASAGMLTDPFFRTTLFNIIHASKQLASLAFQFPEIGVSDFVVQGDILAQLKVPSLQSYTVQSTSHVDLPGHEDFLRRHPAITSLHFPHSYRYFSTPSRTRYTYGSLEARGLIQVLPCLEQLTCDWQVLPYFLKHMEVFLPRLQELMIVCFSGLDHAEVRLNQCLKPLEDKLSRVPIIGLRTAFNTVQFKAEDVPEFGKSLLRNRVVKLDLFFPEGLTPLGPDAFSRLHEWMLFPNIQCLMFSSMSRQAKIADDECIVKKPAERKFERWTLEDNILVCVATSYFERIPVVWFEDEVFEIDVVRNDPERLRVLSYSLGKAAG</sequence>
<organism evidence="1 2">
    <name type="scientific">Pluteus cervinus</name>
    <dbReference type="NCBI Taxonomy" id="181527"/>
    <lineage>
        <taxon>Eukaryota</taxon>
        <taxon>Fungi</taxon>
        <taxon>Dikarya</taxon>
        <taxon>Basidiomycota</taxon>
        <taxon>Agaricomycotina</taxon>
        <taxon>Agaricomycetes</taxon>
        <taxon>Agaricomycetidae</taxon>
        <taxon>Agaricales</taxon>
        <taxon>Pluteineae</taxon>
        <taxon>Pluteaceae</taxon>
        <taxon>Pluteus</taxon>
    </lineage>
</organism>
<evidence type="ECO:0000313" key="2">
    <source>
        <dbReference type="Proteomes" id="UP000308600"/>
    </source>
</evidence>
<name>A0ACD3AWC9_9AGAR</name>
<dbReference type="Proteomes" id="UP000308600">
    <property type="component" value="Unassembled WGS sequence"/>
</dbReference>
<keyword evidence="2" id="KW-1185">Reference proteome</keyword>
<reference evidence="1 2" key="1">
    <citation type="journal article" date="2019" name="Nat. Ecol. Evol.">
        <title>Megaphylogeny resolves global patterns of mushroom evolution.</title>
        <authorList>
            <person name="Varga T."/>
            <person name="Krizsan K."/>
            <person name="Foldi C."/>
            <person name="Dima B."/>
            <person name="Sanchez-Garcia M."/>
            <person name="Sanchez-Ramirez S."/>
            <person name="Szollosi G.J."/>
            <person name="Szarkandi J.G."/>
            <person name="Papp V."/>
            <person name="Albert L."/>
            <person name="Andreopoulos W."/>
            <person name="Angelini C."/>
            <person name="Antonin V."/>
            <person name="Barry K.W."/>
            <person name="Bougher N.L."/>
            <person name="Buchanan P."/>
            <person name="Buyck B."/>
            <person name="Bense V."/>
            <person name="Catcheside P."/>
            <person name="Chovatia M."/>
            <person name="Cooper J."/>
            <person name="Damon W."/>
            <person name="Desjardin D."/>
            <person name="Finy P."/>
            <person name="Geml J."/>
            <person name="Haridas S."/>
            <person name="Hughes K."/>
            <person name="Justo A."/>
            <person name="Karasinski D."/>
            <person name="Kautmanova I."/>
            <person name="Kiss B."/>
            <person name="Kocsube S."/>
            <person name="Kotiranta H."/>
            <person name="LaButti K.M."/>
            <person name="Lechner B.E."/>
            <person name="Liimatainen K."/>
            <person name="Lipzen A."/>
            <person name="Lukacs Z."/>
            <person name="Mihaltcheva S."/>
            <person name="Morgado L.N."/>
            <person name="Niskanen T."/>
            <person name="Noordeloos M.E."/>
            <person name="Ohm R.A."/>
            <person name="Ortiz-Santana B."/>
            <person name="Ovrebo C."/>
            <person name="Racz N."/>
            <person name="Riley R."/>
            <person name="Savchenko A."/>
            <person name="Shiryaev A."/>
            <person name="Soop K."/>
            <person name="Spirin V."/>
            <person name="Szebenyi C."/>
            <person name="Tomsovsky M."/>
            <person name="Tulloss R.E."/>
            <person name="Uehling J."/>
            <person name="Grigoriev I.V."/>
            <person name="Vagvolgyi C."/>
            <person name="Papp T."/>
            <person name="Martin F.M."/>
            <person name="Miettinen O."/>
            <person name="Hibbett D.S."/>
            <person name="Nagy L.G."/>
        </authorList>
    </citation>
    <scope>NUCLEOTIDE SEQUENCE [LARGE SCALE GENOMIC DNA]</scope>
    <source>
        <strain evidence="1 2">NL-1719</strain>
    </source>
</reference>
<proteinExistence type="predicted"/>
<evidence type="ECO:0000313" key="1">
    <source>
        <dbReference type="EMBL" id="TFK70086.1"/>
    </source>
</evidence>